<dbReference type="AlphaFoldDB" id="A0A2T7NJH7"/>
<comment type="caution">
    <text evidence="2">The sequence shown here is derived from an EMBL/GenBank/DDBJ whole genome shotgun (WGS) entry which is preliminary data.</text>
</comment>
<dbReference type="OrthoDB" id="6163047at2759"/>
<gene>
    <name evidence="2" type="ORF">C0Q70_19492</name>
</gene>
<dbReference type="Proteomes" id="UP000245119">
    <property type="component" value="Linkage Group LG12"/>
</dbReference>
<dbReference type="EMBL" id="PZQS01000012">
    <property type="protein sequence ID" value="PVD21319.1"/>
    <property type="molecule type" value="Genomic_DNA"/>
</dbReference>
<accession>A0A2T7NJH7</accession>
<feature type="compositionally biased region" description="Basic and acidic residues" evidence="1">
    <location>
        <begin position="44"/>
        <end position="84"/>
    </location>
</feature>
<protein>
    <submittedName>
        <fullName evidence="2">Uncharacterized protein</fullName>
    </submittedName>
</protein>
<evidence type="ECO:0000313" key="2">
    <source>
        <dbReference type="EMBL" id="PVD21319.1"/>
    </source>
</evidence>
<feature type="region of interest" description="Disordered" evidence="1">
    <location>
        <begin position="425"/>
        <end position="452"/>
    </location>
</feature>
<feature type="compositionally biased region" description="Low complexity" evidence="1">
    <location>
        <begin position="291"/>
        <end position="305"/>
    </location>
</feature>
<keyword evidence="3" id="KW-1185">Reference proteome</keyword>
<proteinExistence type="predicted"/>
<feature type="compositionally biased region" description="Polar residues" evidence="1">
    <location>
        <begin position="252"/>
        <end position="261"/>
    </location>
</feature>
<sequence length="487" mass="54492">MLREQRSCDRKARRLAKDRESLSSLNYWNQSIDSNRLSKHSRSWHSEPSERLEHKLTLSKDSSSESDKSSQRWIQHETAKRDQKSQWSVSLQRHHGLDALGSSRSEKEMDFTKKELFMKFFSQEVDLDDTQSNEDPRFFSDSWTNSLESSVSTRKNSLKFIGHSSGDSEDTLQVVAVESSSGGAADCHSREFLTVSEPTPKCNVIVYADNLRSKHRTRSRTVSNHVSPARSPSSETNDDLPTRDVRAGSRVLASTVSNPNKSVPCAVPDAELSSGSSESVRTKVSEASTHLSVTDTDSALSSAASRQTTPSAPSTLHEEVTTTYPHVGKKYSDSAYQTKESSMDMFDDPRRKGSVTTLRGEDKKVTQRLHQAAVKLFVLQQRVRKGRLSRDSAVSTISEDEATMDNYEDLPVSYYPSFSKTGRRQTLLPEKLSGKTPRHHGITEEEEQETDLDLSVKDLSSAPELLPLSETQGQVLQLEQLTETVEV</sequence>
<feature type="compositionally biased region" description="Polar residues" evidence="1">
    <location>
        <begin position="220"/>
        <end position="235"/>
    </location>
</feature>
<organism evidence="2 3">
    <name type="scientific">Pomacea canaliculata</name>
    <name type="common">Golden apple snail</name>
    <dbReference type="NCBI Taxonomy" id="400727"/>
    <lineage>
        <taxon>Eukaryota</taxon>
        <taxon>Metazoa</taxon>
        <taxon>Spiralia</taxon>
        <taxon>Lophotrochozoa</taxon>
        <taxon>Mollusca</taxon>
        <taxon>Gastropoda</taxon>
        <taxon>Caenogastropoda</taxon>
        <taxon>Architaenioglossa</taxon>
        <taxon>Ampullarioidea</taxon>
        <taxon>Ampullariidae</taxon>
        <taxon>Pomacea</taxon>
    </lineage>
</organism>
<feature type="region of interest" description="Disordered" evidence="1">
    <location>
        <begin position="214"/>
        <end position="317"/>
    </location>
</feature>
<feature type="region of interest" description="Disordered" evidence="1">
    <location>
        <begin position="36"/>
        <end position="90"/>
    </location>
</feature>
<evidence type="ECO:0000313" key="3">
    <source>
        <dbReference type="Proteomes" id="UP000245119"/>
    </source>
</evidence>
<name>A0A2T7NJH7_POMCA</name>
<evidence type="ECO:0000256" key="1">
    <source>
        <dbReference type="SAM" id="MobiDB-lite"/>
    </source>
</evidence>
<reference evidence="2 3" key="1">
    <citation type="submission" date="2018-04" db="EMBL/GenBank/DDBJ databases">
        <title>The genome of golden apple snail Pomacea canaliculata provides insight into stress tolerance and invasive adaptation.</title>
        <authorList>
            <person name="Liu C."/>
            <person name="Liu B."/>
            <person name="Ren Y."/>
            <person name="Zhang Y."/>
            <person name="Wang H."/>
            <person name="Li S."/>
            <person name="Jiang F."/>
            <person name="Yin L."/>
            <person name="Zhang G."/>
            <person name="Qian W."/>
            <person name="Fan W."/>
        </authorList>
    </citation>
    <scope>NUCLEOTIDE SEQUENCE [LARGE SCALE GENOMIC DNA]</scope>
    <source>
        <strain evidence="2">SZHN2017</strain>
        <tissue evidence="2">Muscle</tissue>
    </source>
</reference>